<dbReference type="EMBL" id="MCGE01000012">
    <property type="protein sequence ID" value="ORZ15807.1"/>
    <property type="molecule type" value="Genomic_DNA"/>
</dbReference>
<accession>A0A1X2IFV7</accession>
<proteinExistence type="inferred from homology"/>
<evidence type="ECO:0000313" key="3">
    <source>
        <dbReference type="Proteomes" id="UP000193560"/>
    </source>
</evidence>
<dbReference type="Proteomes" id="UP000193560">
    <property type="component" value="Unassembled WGS sequence"/>
</dbReference>
<dbReference type="InterPro" id="IPR002737">
    <property type="entry name" value="MEMO1_fam"/>
</dbReference>
<name>A0A1X2IFV7_9FUNG</name>
<dbReference type="NCBIfam" id="TIGR04336">
    <property type="entry name" value="AmmeMemoSam_B"/>
    <property type="match status" value="1"/>
</dbReference>
<comment type="similarity">
    <text evidence="1">Belongs to the MEMO1 family.</text>
</comment>
<protein>
    <submittedName>
        <fullName evidence="2">Protein MEMO1</fullName>
    </submittedName>
</protein>
<dbReference type="PANTHER" id="PTHR11060">
    <property type="entry name" value="PROTEIN MEMO1"/>
    <property type="match status" value="1"/>
</dbReference>
<gene>
    <name evidence="2" type="ORF">BCR42DRAFT_415935</name>
</gene>
<comment type="caution">
    <text evidence="2">The sequence shown here is derived from an EMBL/GenBank/DDBJ whole genome shotgun (WGS) entry which is preliminary data.</text>
</comment>
<dbReference type="Gene3D" id="3.40.830.10">
    <property type="entry name" value="LigB-like"/>
    <property type="match status" value="1"/>
</dbReference>
<evidence type="ECO:0000256" key="1">
    <source>
        <dbReference type="ARBA" id="ARBA00006315"/>
    </source>
</evidence>
<reference evidence="2 3" key="1">
    <citation type="submission" date="2016-07" db="EMBL/GenBank/DDBJ databases">
        <title>Pervasive Adenine N6-methylation of Active Genes in Fungi.</title>
        <authorList>
            <consortium name="DOE Joint Genome Institute"/>
            <person name="Mondo S.J."/>
            <person name="Dannebaum R.O."/>
            <person name="Kuo R.C."/>
            <person name="Labutti K."/>
            <person name="Haridas S."/>
            <person name="Kuo A."/>
            <person name="Salamov A."/>
            <person name="Ahrendt S.R."/>
            <person name="Lipzen A."/>
            <person name="Sullivan W."/>
            <person name="Andreopoulos W.B."/>
            <person name="Clum A."/>
            <person name="Lindquist E."/>
            <person name="Daum C."/>
            <person name="Ramamoorthy G.K."/>
            <person name="Gryganskyi A."/>
            <person name="Culley D."/>
            <person name="Magnuson J.K."/>
            <person name="James T.Y."/>
            <person name="O'Malley M.A."/>
            <person name="Stajich J.E."/>
            <person name="Spatafora J.W."/>
            <person name="Visel A."/>
            <person name="Grigoriev I.V."/>
        </authorList>
    </citation>
    <scope>NUCLEOTIDE SEQUENCE [LARGE SCALE GENOMIC DNA]</scope>
    <source>
        <strain evidence="2 3">NRRL 1336</strain>
    </source>
</reference>
<evidence type="ECO:0000313" key="2">
    <source>
        <dbReference type="EMBL" id="ORZ15807.1"/>
    </source>
</evidence>
<dbReference type="STRING" id="90262.A0A1X2IFV7"/>
<dbReference type="CDD" id="cd07361">
    <property type="entry name" value="MEMO_like"/>
    <property type="match status" value="1"/>
</dbReference>
<dbReference type="HAMAP" id="MF_00055">
    <property type="entry name" value="MEMO1"/>
    <property type="match status" value="1"/>
</dbReference>
<dbReference type="PANTHER" id="PTHR11060:SF0">
    <property type="entry name" value="PROTEIN MEMO1"/>
    <property type="match status" value="1"/>
</dbReference>
<organism evidence="2 3">
    <name type="scientific">Absidia repens</name>
    <dbReference type="NCBI Taxonomy" id="90262"/>
    <lineage>
        <taxon>Eukaryota</taxon>
        <taxon>Fungi</taxon>
        <taxon>Fungi incertae sedis</taxon>
        <taxon>Mucoromycota</taxon>
        <taxon>Mucoromycotina</taxon>
        <taxon>Mucoromycetes</taxon>
        <taxon>Mucorales</taxon>
        <taxon>Cunninghamellaceae</taxon>
        <taxon>Absidia</taxon>
    </lineage>
</organism>
<keyword evidence="3" id="KW-1185">Reference proteome</keyword>
<sequence>MIERIASHAGSWYSDSKSKLNKELDRNLEHVPETTESGLKYPIPNVRAIIGPHAGFSYSGPTAAYAYKSIDVSTIERVFILGPSHHFYLGGCALSRCDTYQTPLGDLTLDKQVISDLYETTGDFTWMKRTVDEDEHSIEMHLPYIYKIFENKIDEIKIVPILVGSMKLEKEKHYGQLLGKYMADPKNLFVVSSDFCHWGRRFNYNYCGDTSLSNQQQPIHESIRQLDQQGMDTIASLDLDAFDTYLVQTRNTICGRHPIAVLMAGLDSLTSSHYDKKIEFVKYAQSNACQSFSDSSVSYASAFVSIIKK</sequence>
<dbReference type="AlphaFoldDB" id="A0A1X2IFV7"/>
<dbReference type="Pfam" id="PF01875">
    <property type="entry name" value="Memo"/>
    <property type="match status" value="1"/>
</dbReference>
<dbReference type="OrthoDB" id="417112at2759"/>